<evidence type="ECO:0000313" key="2">
    <source>
        <dbReference type="EMBL" id="AAZ76014.1"/>
    </source>
</evidence>
<sequence length="33" mass="3730">QHPACLHRVISNPPPKTLPHSPTHNPAWPNQQE</sequence>
<dbReference type="GO" id="GO:0019013">
    <property type="term" value="C:viral nucleocapsid"/>
    <property type="evidence" value="ECO:0007669"/>
    <property type="project" value="UniProtKB-KW"/>
</dbReference>
<keyword evidence="2" id="KW-0946">Virion</keyword>
<dbReference type="EMBL" id="DQ096626">
    <property type="protein sequence ID" value="AAZ76014.1"/>
    <property type="molecule type" value="Genomic_RNA"/>
</dbReference>
<proteinExistence type="predicted"/>
<accession>Q102Z0</accession>
<feature type="non-terminal residue" evidence="2">
    <location>
        <position position="33"/>
    </location>
</feature>
<evidence type="ECO:0000256" key="1">
    <source>
        <dbReference type="SAM" id="MobiDB-lite"/>
    </source>
</evidence>
<gene>
    <name evidence="2" type="primary">NP</name>
</gene>
<feature type="non-terminal residue" evidence="2">
    <location>
        <position position="1"/>
    </location>
</feature>
<protein>
    <submittedName>
        <fullName evidence="2">Nucleocapsid protein</fullName>
    </submittedName>
</protein>
<reference evidence="2" key="1">
    <citation type="journal article" date="2006" name="Virus Res.">
        <title>Third genome size category of avian paramyxovirus serotype 1 (Newcastle disease virus) and evolutionary implications.</title>
        <authorList>
            <person name="Czegledi A."/>
            <person name="Ujvari D."/>
            <person name="Somogyi E."/>
            <person name="Wehmann E."/>
            <person name="Werner O."/>
            <person name="Lomniczi B."/>
        </authorList>
    </citation>
    <scope>NUCLEOTIDE SEQUENCE</scope>
    <source>
        <strain evidence="2">ZA-6/72</strain>
    </source>
</reference>
<feature type="region of interest" description="Disordered" evidence="1">
    <location>
        <begin position="1"/>
        <end position="33"/>
    </location>
</feature>
<feature type="compositionally biased region" description="Polar residues" evidence="1">
    <location>
        <begin position="20"/>
        <end position="33"/>
    </location>
</feature>
<keyword evidence="2" id="KW-0543">Viral nucleoprotein</keyword>
<name>Q102Z0_NCDV</name>
<organism evidence="2">
    <name type="scientific">Avian paramyxovirus 1</name>
    <name type="common">NDV</name>
    <name type="synonym">Avian orthoavulavirus 1</name>
    <dbReference type="NCBI Taxonomy" id="2560319"/>
    <lineage>
        <taxon>Viruses</taxon>
        <taxon>Riboviria</taxon>
        <taxon>Orthornavirae</taxon>
        <taxon>Negarnaviricota</taxon>
        <taxon>Haploviricotina</taxon>
        <taxon>Monjiviricetes</taxon>
        <taxon>Mononegavirales</taxon>
        <taxon>Paramyxoviridae</taxon>
        <taxon>Avulavirinae</taxon>
        <taxon>Orthoavulavirus</taxon>
        <taxon>Orthoavulavirus javaense</taxon>
    </lineage>
</organism>